<evidence type="ECO:0000259" key="1">
    <source>
        <dbReference type="PROSITE" id="PS50164"/>
    </source>
</evidence>
<name>A0A2S7VKQ6_PHOAN</name>
<dbReference type="OrthoDB" id="6620331at2"/>
<organism evidence="2 3">
    <name type="scientific">Photobacterium angustum</name>
    <dbReference type="NCBI Taxonomy" id="661"/>
    <lineage>
        <taxon>Bacteria</taxon>
        <taxon>Pseudomonadati</taxon>
        <taxon>Pseudomonadota</taxon>
        <taxon>Gammaproteobacteria</taxon>
        <taxon>Vibrionales</taxon>
        <taxon>Vibrionaceae</taxon>
        <taxon>Photobacterium</taxon>
    </lineage>
</organism>
<dbReference type="Proteomes" id="UP000238730">
    <property type="component" value="Unassembled WGS sequence"/>
</dbReference>
<evidence type="ECO:0000313" key="2">
    <source>
        <dbReference type="EMBL" id="PQJ62230.1"/>
    </source>
</evidence>
<sequence length="310" mass="36224">MKWRYLGSIEKAKQSGCSGVYLIVHNGKFNRVVYVGVSINVGRRIREHYDGYLRGNRTICNIQENQDIYSLLSAHKIRNHIKEYQALAKNMKIWGSTTLYKESVINLLAENQVFDSQWEDFVRNKYIPNLSVLALPMSNYSYEDATRIESVIQNRLIKAFDLRGFFNVKNISLLGKIEHPKLTKLDFDIEAPPRLDAASQLLLSNLNTAPFDQVAQEIIFSQLENEIKERELTRKLAQDKRKNRSSKYKKYRTPWTIEDLEKLRVMVVDFELSPLEMSQYLDRPAGTISKRIDINDRLSNKMWRKSLNLL</sequence>
<feature type="domain" description="GIY-YIG" evidence="1">
    <location>
        <begin position="16"/>
        <end position="91"/>
    </location>
</feature>
<proteinExistence type="predicted"/>
<dbReference type="RefSeq" id="WP_105062048.1">
    <property type="nucleotide sequence ID" value="NZ_MSCJ01000003.1"/>
</dbReference>
<reference evidence="2 3" key="1">
    <citation type="submission" date="2016-12" db="EMBL/GenBank/DDBJ databases">
        <title>Diversity of luminous bacteria.</title>
        <authorList>
            <person name="Yoshizawa S."/>
            <person name="Kogure K."/>
        </authorList>
    </citation>
    <scope>NUCLEOTIDE SEQUENCE [LARGE SCALE GENOMIC DNA]</scope>
    <source>
        <strain evidence="2 3">LC1-200</strain>
    </source>
</reference>
<dbReference type="AlphaFoldDB" id="A0A2S7VKQ6"/>
<dbReference type="InterPro" id="IPR000305">
    <property type="entry name" value="GIY-YIG_endonuc"/>
</dbReference>
<dbReference type="PROSITE" id="PS50164">
    <property type="entry name" value="GIY_YIG"/>
    <property type="match status" value="1"/>
</dbReference>
<dbReference type="SUPFAM" id="SSF82771">
    <property type="entry name" value="GIY-YIG endonuclease"/>
    <property type="match status" value="1"/>
</dbReference>
<protein>
    <recommendedName>
        <fullName evidence="1">GIY-YIG domain-containing protein</fullName>
    </recommendedName>
</protein>
<dbReference type="EMBL" id="MSCJ01000003">
    <property type="protein sequence ID" value="PQJ62230.1"/>
    <property type="molecule type" value="Genomic_DNA"/>
</dbReference>
<accession>A0A2S7VKQ6</accession>
<comment type="caution">
    <text evidence="2">The sequence shown here is derived from an EMBL/GenBank/DDBJ whole genome shotgun (WGS) entry which is preliminary data.</text>
</comment>
<gene>
    <name evidence="2" type="ORF">BTO08_18475</name>
</gene>
<dbReference type="InterPro" id="IPR035901">
    <property type="entry name" value="GIY-YIG_endonuc_sf"/>
</dbReference>
<evidence type="ECO:0000313" key="3">
    <source>
        <dbReference type="Proteomes" id="UP000238730"/>
    </source>
</evidence>